<protein>
    <submittedName>
        <fullName evidence="2">Uncharacterized protein</fullName>
    </submittedName>
</protein>
<organism evidence="2 3">
    <name type="scientific">Lentinula detonsa</name>
    <dbReference type="NCBI Taxonomy" id="2804962"/>
    <lineage>
        <taxon>Eukaryota</taxon>
        <taxon>Fungi</taxon>
        <taxon>Dikarya</taxon>
        <taxon>Basidiomycota</taxon>
        <taxon>Agaricomycotina</taxon>
        <taxon>Agaricomycetes</taxon>
        <taxon>Agaricomycetidae</taxon>
        <taxon>Agaricales</taxon>
        <taxon>Marasmiineae</taxon>
        <taxon>Omphalotaceae</taxon>
        <taxon>Lentinula</taxon>
    </lineage>
</organism>
<feature type="region of interest" description="Disordered" evidence="1">
    <location>
        <begin position="242"/>
        <end position="278"/>
    </location>
</feature>
<proteinExistence type="predicted"/>
<evidence type="ECO:0000313" key="3">
    <source>
        <dbReference type="Proteomes" id="UP001163850"/>
    </source>
</evidence>
<comment type="caution">
    <text evidence="2">The sequence shown here is derived from an EMBL/GenBank/DDBJ whole genome shotgun (WGS) entry which is preliminary data.</text>
</comment>
<evidence type="ECO:0000256" key="1">
    <source>
        <dbReference type="SAM" id="MobiDB-lite"/>
    </source>
</evidence>
<gene>
    <name evidence="2" type="ORF">F5890DRAFT_1543444</name>
</gene>
<feature type="region of interest" description="Disordered" evidence="1">
    <location>
        <begin position="188"/>
        <end position="207"/>
    </location>
</feature>
<name>A0AA38PQY3_9AGAR</name>
<dbReference type="Proteomes" id="UP001163850">
    <property type="component" value="Unassembled WGS sequence"/>
</dbReference>
<reference evidence="2" key="1">
    <citation type="submission" date="2022-08" db="EMBL/GenBank/DDBJ databases">
        <authorList>
            <consortium name="DOE Joint Genome Institute"/>
            <person name="Min B."/>
            <person name="Riley R."/>
            <person name="Sierra-Patev S."/>
            <person name="Naranjo-Ortiz M."/>
            <person name="Looney B."/>
            <person name="Konkel Z."/>
            <person name="Slot J.C."/>
            <person name="Sakamoto Y."/>
            <person name="Steenwyk J.L."/>
            <person name="Rokas A."/>
            <person name="Carro J."/>
            <person name="Camarero S."/>
            <person name="Ferreira P."/>
            <person name="Molpeceres G."/>
            <person name="Ruiz-Duenas F.J."/>
            <person name="Serrano A."/>
            <person name="Henrissat B."/>
            <person name="Drula E."/>
            <person name="Hughes K.W."/>
            <person name="Mata J.L."/>
            <person name="Ishikawa N.K."/>
            <person name="Vargas-Isla R."/>
            <person name="Ushijima S."/>
            <person name="Smith C.A."/>
            <person name="Ahrendt S."/>
            <person name="Andreopoulos W."/>
            <person name="He G."/>
            <person name="Labutti K."/>
            <person name="Lipzen A."/>
            <person name="Ng V."/>
            <person name="Sandor L."/>
            <person name="Barry K."/>
            <person name="Martinez A.T."/>
            <person name="Xiao Y."/>
            <person name="Gibbons J.G."/>
            <person name="Terashima K."/>
            <person name="Hibbett D.S."/>
            <person name="Grigoriev I.V."/>
        </authorList>
    </citation>
    <scope>NUCLEOTIDE SEQUENCE</scope>
    <source>
        <strain evidence="2">TFB7829</strain>
    </source>
</reference>
<feature type="compositionally biased region" description="Polar residues" evidence="1">
    <location>
        <begin position="193"/>
        <end position="207"/>
    </location>
</feature>
<accession>A0AA38PQY3</accession>
<dbReference type="AlphaFoldDB" id="A0AA38PQY3"/>
<dbReference type="EMBL" id="MU802226">
    <property type="protein sequence ID" value="KAJ3980102.1"/>
    <property type="molecule type" value="Genomic_DNA"/>
</dbReference>
<sequence>MQEIEPFMLHISVRRLQKSTKEKKMIRLLTCSGRDPAGSCIFHSAPLAQEFDMFISYDNGKELLDPEVEAEAQRIAQEMPLSIKLASQIPNGFLTFKQYNCRGSPEQVAAIWNTLSAQENQKWRRVSEIRKTLRARKIQESEKSTGQKLIAHRVESSHHEYRSTVFVVDQGKSFTLEDTLTFPDHNGKHGEHSIQQNKGPKLTSSTVRRPVYNSSSPVRPHHVPKINPDIQRVFHAQRPIVNSNKPPAVRTSDEFAPSYASSSSFRPTEIRPDNLSSGFPRDSSWGAASFDSRHDYRPRIEPEGRLGVHREFFTNSPSHRTHRPLPTSVYVSEEAIPCNNRNYQLTHQWPDSGYSRDLGYRGRGWQG</sequence>
<evidence type="ECO:0000313" key="2">
    <source>
        <dbReference type="EMBL" id="KAJ3980102.1"/>
    </source>
</evidence>